<feature type="compositionally biased region" description="Basic and acidic residues" evidence="1">
    <location>
        <begin position="1"/>
        <end position="10"/>
    </location>
</feature>
<dbReference type="EMBL" id="CP159837">
    <property type="protein sequence ID" value="XCM37392.1"/>
    <property type="molecule type" value="Genomic_DNA"/>
</dbReference>
<organism evidence="2">
    <name type="scientific">Planktothricoides raciborskii GIHE-MW2</name>
    <dbReference type="NCBI Taxonomy" id="2792601"/>
    <lineage>
        <taxon>Bacteria</taxon>
        <taxon>Bacillati</taxon>
        <taxon>Cyanobacteriota</taxon>
        <taxon>Cyanophyceae</taxon>
        <taxon>Oscillatoriophycideae</taxon>
        <taxon>Oscillatoriales</taxon>
        <taxon>Oscillatoriaceae</taxon>
        <taxon>Planktothricoides</taxon>
    </lineage>
</organism>
<gene>
    <name evidence="2" type="ORF">ABWT76_000148</name>
</gene>
<dbReference type="RefSeq" id="WP_190878977.1">
    <property type="nucleotide sequence ID" value="NZ_CP159837.1"/>
</dbReference>
<proteinExistence type="predicted"/>
<feature type="compositionally biased region" description="Polar residues" evidence="1">
    <location>
        <begin position="11"/>
        <end position="24"/>
    </location>
</feature>
<sequence length="182" mass="21253">MGEAKRREKYWQQQGQDSPPNQGKSAAKTRIDAIKQQIQQIKADTDQVKKKPEFKRQCQEKLAAENRQIKQRLENRDFRPVSDVIAMIQTRSGKLNPEQVYLWMDYLISGLLDTKNIEPVQAQLFVWELETHLQLNSAKSQQEYYDLSQQIAATKAYLKSLEVWVDIKNDLLAIYQVRSSIL</sequence>
<evidence type="ECO:0000256" key="1">
    <source>
        <dbReference type="SAM" id="MobiDB-lite"/>
    </source>
</evidence>
<accession>A0AAU8JF15</accession>
<protein>
    <submittedName>
        <fullName evidence="2">Uncharacterized protein</fullName>
    </submittedName>
</protein>
<dbReference type="AlphaFoldDB" id="A0AAU8JF15"/>
<reference evidence="2" key="1">
    <citation type="submission" date="2024-07" db="EMBL/GenBank/DDBJ databases">
        <authorList>
            <person name="Kim Y.J."/>
            <person name="Jeong J.Y."/>
        </authorList>
    </citation>
    <scope>NUCLEOTIDE SEQUENCE</scope>
    <source>
        <strain evidence="2">GIHE-MW2</strain>
    </source>
</reference>
<evidence type="ECO:0000313" key="2">
    <source>
        <dbReference type="EMBL" id="XCM37392.1"/>
    </source>
</evidence>
<feature type="region of interest" description="Disordered" evidence="1">
    <location>
        <begin position="1"/>
        <end position="29"/>
    </location>
</feature>
<name>A0AAU8JF15_9CYAN</name>